<dbReference type="PANTHER" id="PTHR44591:SF3">
    <property type="entry name" value="RESPONSE REGULATORY DOMAIN-CONTAINING PROTEIN"/>
    <property type="match status" value="1"/>
</dbReference>
<keyword evidence="1 2" id="KW-0597">Phosphoprotein</keyword>
<feature type="modified residue" description="4-aspartylphosphate" evidence="2">
    <location>
        <position position="53"/>
    </location>
</feature>
<dbReference type="PANTHER" id="PTHR44591">
    <property type="entry name" value="STRESS RESPONSE REGULATOR PROTEIN 1"/>
    <property type="match status" value="1"/>
</dbReference>
<organism evidence="4">
    <name type="scientific">Symploca sp. SIO1C4</name>
    <dbReference type="NCBI Taxonomy" id="2607765"/>
    <lineage>
        <taxon>Bacteria</taxon>
        <taxon>Bacillati</taxon>
        <taxon>Cyanobacteriota</taxon>
        <taxon>Cyanophyceae</taxon>
        <taxon>Coleofasciculales</taxon>
        <taxon>Coleofasciculaceae</taxon>
        <taxon>Symploca</taxon>
    </lineage>
</organism>
<dbReference type="Pfam" id="PF00072">
    <property type="entry name" value="Response_reg"/>
    <property type="match status" value="1"/>
</dbReference>
<evidence type="ECO:0000256" key="1">
    <source>
        <dbReference type="ARBA" id="ARBA00022553"/>
    </source>
</evidence>
<dbReference type="SMART" id="SM00448">
    <property type="entry name" value="REC"/>
    <property type="match status" value="1"/>
</dbReference>
<evidence type="ECO:0000313" key="4">
    <source>
        <dbReference type="EMBL" id="NER31567.1"/>
    </source>
</evidence>
<feature type="non-terminal residue" evidence="4">
    <location>
        <position position="202"/>
    </location>
</feature>
<dbReference type="InterPro" id="IPR001789">
    <property type="entry name" value="Sig_transdc_resp-reg_receiver"/>
</dbReference>
<reference evidence="4" key="1">
    <citation type="submission" date="2019-11" db="EMBL/GenBank/DDBJ databases">
        <title>Genomic insights into an expanded diversity of filamentous marine cyanobacteria reveals the extraordinary biosynthetic potential of Moorea and Okeania.</title>
        <authorList>
            <person name="Ferreira Leao T."/>
            <person name="Wang M."/>
            <person name="Moss N."/>
            <person name="Da Silva R."/>
            <person name="Sanders J."/>
            <person name="Nurk S."/>
            <person name="Gurevich A."/>
            <person name="Humphrey G."/>
            <person name="Reher R."/>
            <person name="Zhu Q."/>
            <person name="Belda-Ferre P."/>
            <person name="Glukhov E."/>
            <person name="Rex R."/>
            <person name="Dorrestein P.C."/>
            <person name="Knight R."/>
            <person name="Pevzner P."/>
            <person name="Gerwick W.H."/>
            <person name="Gerwick L."/>
        </authorList>
    </citation>
    <scope>NUCLEOTIDE SEQUENCE</scope>
    <source>
        <strain evidence="4">SIO1C4</strain>
    </source>
</reference>
<name>A0A6B3NIN1_9CYAN</name>
<dbReference type="EMBL" id="JAAHFQ010000861">
    <property type="protein sequence ID" value="NER31567.1"/>
    <property type="molecule type" value="Genomic_DNA"/>
</dbReference>
<proteinExistence type="predicted"/>
<feature type="domain" description="Response regulatory" evidence="3">
    <location>
        <begin position="4"/>
        <end position="120"/>
    </location>
</feature>
<dbReference type="InterPro" id="IPR050595">
    <property type="entry name" value="Bact_response_regulator"/>
</dbReference>
<accession>A0A6B3NIN1</accession>
<sequence>MKKTILVIEDERSTRTNLLKCLEADGFNPIGAENGFIGIELAKKHRPDLIICDILMPELDGYDVLTKLQQEEITAAIPFIFLTAKADIAGLRKSMEMGADDYLSKPVTRVELLSVITSQLQKQKAARFKCSTESIQDLEESILKIRKLQEFIETKDELLNSLCEGLPPLITNINTAIRELKEATIQTKRDHYLEFIQKEFAS</sequence>
<comment type="caution">
    <text evidence="4">The sequence shown here is derived from an EMBL/GenBank/DDBJ whole genome shotgun (WGS) entry which is preliminary data.</text>
</comment>
<dbReference type="GO" id="GO:0000160">
    <property type="term" value="P:phosphorelay signal transduction system"/>
    <property type="evidence" value="ECO:0007669"/>
    <property type="project" value="InterPro"/>
</dbReference>
<dbReference type="AlphaFoldDB" id="A0A6B3NIN1"/>
<evidence type="ECO:0000259" key="3">
    <source>
        <dbReference type="PROSITE" id="PS50110"/>
    </source>
</evidence>
<dbReference type="CDD" id="cd17574">
    <property type="entry name" value="REC_OmpR"/>
    <property type="match status" value="1"/>
</dbReference>
<gene>
    <name evidence="4" type="ORF">F6J89_29105</name>
</gene>
<dbReference type="SUPFAM" id="SSF52172">
    <property type="entry name" value="CheY-like"/>
    <property type="match status" value="1"/>
</dbReference>
<evidence type="ECO:0000256" key="2">
    <source>
        <dbReference type="PROSITE-ProRule" id="PRU00169"/>
    </source>
</evidence>
<dbReference type="InterPro" id="IPR011006">
    <property type="entry name" value="CheY-like_superfamily"/>
</dbReference>
<dbReference type="PROSITE" id="PS50110">
    <property type="entry name" value="RESPONSE_REGULATORY"/>
    <property type="match status" value="1"/>
</dbReference>
<dbReference type="Gene3D" id="3.40.50.2300">
    <property type="match status" value="1"/>
</dbReference>
<protein>
    <submittedName>
        <fullName evidence="4">Response regulator</fullName>
    </submittedName>
</protein>